<evidence type="ECO:0000313" key="3">
    <source>
        <dbReference type="EMBL" id="NPE13735.1"/>
    </source>
</evidence>
<keyword evidence="2" id="KW-0812">Transmembrane</keyword>
<evidence type="ECO:0000256" key="2">
    <source>
        <dbReference type="SAM" id="Phobius"/>
    </source>
</evidence>
<keyword evidence="1" id="KW-0175">Coiled coil</keyword>
<feature type="transmembrane region" description="Helical" evidence="2">
    <location>
        <begin position="154"/>
        <end position="178"/>
    </location>
</feature>
<dbReference type="Proteomes" id="UP001193734">
    <property type="component" value="Unassembled WGS sequence"/>
</dbReference>
<dbReference type="EMBL" id="JABKKE010000006">
    <property type="protein sequence ID" value="NPE13735.1"/>
    <property type="molecule type" value="Genomic_DNA"/>
</dbReference>
<keyword evidence="2" id="KW-0472">Membrane</keyword>
<name>A0ABX2ASX0_9BACT</name>
<keyword evidence="2" id="KW-1133">Transmembrane helix</keyword>
<proteinExistence type="predicted"/>
<organism evidence="3 4">
    <name type="scientific">Xylanibacter rodentium</name>
    <dbReference type="NCBI Taxonomy" id="2736289"/>
    <lineage>
        <taxon>Bacteria</taxon>
        <taxon>Pseudomonadati</taxon>
        <taxon>Bacteroidota</taxon>
        <taxon>Bacteroidia</taxon>
        <taxon>Bacteroidales</taxon>
        <taxon>Prevotellaceae</taxon>
        <taxon>Xylanibacter</taxon>
    </lineage>
</organism>
<comment type="caution">
    <text evidence="3">The sequence shown here is derived from an EMBL/GenBank/DDBJ whole genome shotgun (WGS) entry which is preliminary data.</text>
</comment>
<feature type="transmembrane region" description="Helical" evidence="2">
    <location>
        <begin position="51"/>
        <end position="70"/>
    </location>
</feature>
<reference evidence="3 4" key="1">
    <citation type="submission" date="2020-05" db="EMBL/GenBank/DDBJ databases">
        <title>Distinct polysaccharide utilization as determinants for interspecies competition between intestinal Prevotella spp.</title>
        <authorList>
            <person name="Galvez E.J.C."/>
            <person name="Iljazovic A."/>
            <person name="Strowig T."/>
        </authorList>
    </citation>
    <scope>NUCLEOTIDE SEQUENCE [LARGE SCALE GENOMIC DNA]</scope>
    <source>
        <strain evidence="3 4">PROD</strain>
    </source>
</reference>
<feature type="coiled-coil region" evidence="1">
    <location>
        <begin position="5"/>
        <end position="32"/>
    </location>
</feature>
<sequence length="203" mass="23232">METNNINTNNELEQMRAQLEIMKQKLSRQEIINDSLISRTMSSRMSWIKKYIWFETFVLLPFIAIIYALFTFVFHIPLWLYIIIVVLCIADVYADYRINTTNPADWIAGNLVETAGKLVKMKRLRMIHFAISVLAAIIVFGFLCYTLIANSDSAVMTGSGIGFAVGGCAGLVIAYMIYRRMQRTNDDLIRQIDELANERGENI</sequence>
<feature type="transmembrane region" description="Helical" evidence="2">
    <location>
        <begin position="127"/>
        <end position="148"/>
    </location>
</feature>
<protein>
    <submittedName>
        <fullName evidence="3">Uncharacterized protein</fullName>
    </submittedName>
</protein>
<gene>
    <name evidence="3" type="ORF">HPS55_05230</name>
</gene>
<dbReference type="RefSeq" id="WP_172177096.1">
    <property type="nucleotide sequence ID" value="NZ_CASGIA010000002.1"/>
</dbReference>
<keyword evidence="4" id="KW-1185">Reference proteome</keyword>
<accession>A0ABX2ASX0</accession>
<evidence type="ECO:0000313" key="4">
    <source>
        <dbReference type="Proteomes" id="UP001193734"/>
    </source>
</evidence>
<dbReference type="GeneID" id="82157162"/>
<evidence type="ECO:0000256" key="1">
    <source>
        <dbReference type="SAM" id="Coils"/>
    </source>
</evidence>
<feature type="transmembrane region" description="Helical" evidence="2">
    <location>
        <begin position="76"/>
        <end position="94"/>
    </location>
</feature>